<dbReference type="EMBL" id="PDLM01000007">
    <property type="protein sequence ID" value="RDW73319.1"/>
    <property type="molecule type" value="Genomic_DNA"/>
</dbReference>
<sequence length="342" mass="36418">MSEKVNTTYVENRYNEPAPRPGVGQKTKRHCARWWWLHLIIFCVVFLIIALCLVYVAMPHIAQHDVNKSTLTFTELDFLEPTADSVTITQKGILHSSSMYTPTLDPFTASSWLVTNGTFGANPILTVEMPKIHAMHGDNNVSVSSQVASVVDTNQLNAFTIAALNQEYITTALTGKTKLHEGALPVTTVSYNKSTTYKGLNRLAGFNVTSPNINLTAATGAPNFSGFAFIPNPSIMTFAMGNVTLSLATAQAGIIGNATVENMTLVPGNNSLPMTAIIDQLSVIGSMDKSGNVLLEITGTSAVYNGVHLAYYEAALKSNVLSLEMNIAAVLAGSAASAAASA</sequence>
<dbReference type="PANTHER" id="PTHR35895">
    <property type="entry name" value="CHROMOSOME 16, WHOLE GENOME SHOTGUN SEQUENCE"/>
    <property type="match status" value="1"/>
</dbReference>
<evidence type="ECO:0000256" key="1">
    <source>
        <dbReference type="SAM" id="Phobius"/>
    </source>
</evidence>
<feature type="transmembrane region" description="Helical" evidence="1">
    <location>
        <begin position="35"/>
        <end position="58"/>
    </location>
</feature>
<comment type="caution">
    <text evidence="2">The sequence shown here is derived from an EMBL/GenBank/DDBJ whole genome shotgun (WGS) entry which is preliminary data.</text>
</comment>
<dbReference type="STRING" id="1849047.A0A3D8RGZ7"/>
<proteinExistence type="predicted"/>
<organism evidence="2 3">
    <name type="scientific">Coleophoma cylindrospora</name>
    <dbReference type="NCBI Taxonomy" id="1849047"/>
    <lineage>
        <taxon>Eukaryota</taxon>
        <taxon>Fungi</taxon>
        <taxon>Dikarya</taxon>
        <taxon>Ascomycota</taxon>
        <taxon>Pezizomycotina</taxon>
        <taxon>Leotiomycetes</taxon>
        <taxon>Helotiales</taxon>
        <taxon>Dermateaceae</taxon>
        <taxon>Coleophoma</taxon>
    </lineage>
</organism>
<keyword evidence="1" id="KW-0812">Transmembrane</keyword>
<protein>
    <submittedName>
        <fullName evidence="2">Uncharacterized protein</fullName>
    </submittedName>
</protein>
<accession>A0A3D8RGZ7</accession>
<dbReference type="OrthoDB" id="10039566at2759"/>
<name>A0A3D8RGZ7_9HELO</name>
<dbReference type="Proteomes" id="UP000256645">
    <property type="component" value="Unassembled WGS sequence"/>
</dbReference>
<keyword evidence="3" id="KW-1185">Reference proteome</keyword>
<reference evidence="2 3" key="1">
    <citation type="journal article" date="2018" name="IMA Fungus">
        <title>IMA Genome-F 9: Draft genome sequence of Annulohypoxylon stygium, Aspergillus mulundensis, Berkeleyomyces basicola (syn. Thielaviopsis basicola), Ceratocystis smalleyi, two Cercospora beticola strains, Coleophoma cylindrospora, Fusarium fracticaudum, Phialophora cf. hyalina, and Morchella septimelata.</title>
        <authorList>
            <person name="Wingfield B.D."/>
            <person name="Bills G.F."/>
            <person name="Dong Y."/>
            <person name="Huang W."/>
            <person name="Nel W.J."/>
            <person name="Swalarsk-Parry B.S."/>
            <person name="Vaghefi N."/>
            <person name="Wilken P.M."/>
            <person name="An Z."/>
            <person name="de Beer Z.W."/>
            <person name="De Vos L."/>
            <person name="Chen L."/>
            <person name="Duong T.A."/>
            <person name="Gao Y."/>
            <person name="Hammerbacher A."/>
            <person name="Kikkert J.R."/>
            <person name="Li Y."/>
            <person name="Li H."/>
            <person name="Li K."/>
            <person name="Li Q."/>
            <person name="Liu X."/>
            <person name="Ma X."/>
            <person name="Naidoo K."/>
            <person name="Pethybridge S.J."/>
            <person name="Sun J."/>
            <person name="Steenkamp E.T."/>
            <person name="van der Nest M.A."/>
            <person name="van Wyk S."/>
            <person name="Wingfield M.J."/>
            <person name="Xiong C."/>
            <person name="Yue Q."/>
            <person name="Zhang X."/>
        </authorList>
    </citation>
    <scope>NUCLEOTIDE SEQUENCE [LARGE SCALE GENOMIC DNA]</scope>
    <source>
        <strain evidence="2 3">BP6252</strain>
    </source>
</reference>
<keyword evidence="1" id="KW-1133">Transmembrane helix</keyword>
<dbReference type="Pfam" id="PF12505">
    <property type="entry name" value="DUF3712"/>
    <property type="match status" value="1"/>
</dbReference>
<gene>
    <name evidence="2" type="ORF">BP6252_07226</name>
</gene>
<dbReference type="AlphaFoldDB" id="A0A3D8RGZ7"/>
<dbReference type="InterPro" id="IPR046368">
    <property type="entry name" value="Tag1"/>
</dbReference>
<evidence type="ECO:0000313" key="3">
    <source>
        <dbReference type="Proteomes" id="UP000256645"/>
    </source>
</evidence>
<evidence type="ECO:0000313" key="2">
    <source>
        <dbReference type="EMBL" id="RDW73319.1"/>
    </source>
</evidence>
<dbReference type="InterPro" id="IPR022185">
    <property type="entry name" value="DUF3712"/>
</dbReference>
<dbReference type="PANTHER" id="PTHR35895:SF1">
    <property type="entry name" value="LIPID-BINDING SERUM GLYCOPROTEIN C-TERMINAL DOMAIN-CONTAINING PROTEIN"/>
    <property type="match status" value="1"/>
</dbReference>
<dbReference type="GO" id="GO:0000329">
    <property type="term" value="C:fungal-type vacuole membrane"/>
    <property type="evidence" value="ECO:0007669"/>
    <property type="project" value="InterPro"/>
</dbReference>
<keyword evidence="1" id="KW-0472">Membrane</keyword>